<dbReference type="FunFam" id="3.40.50.980:FF:000001">
    <property type="entry name" value="Non-ribosomal peptide synthetase"/>
    <property type="match status" value="1"/>
</dbReference>
<dbReference type="PANTHER" id="PTHR45398:SF1">
    <property type="entry name" value="ENZYME, PUTATIVE (JCVI)-RELATED"/>
    <property type="match status" value="1"/>
</dbReference>
<dbReference type="Pfam" id="PF00501">
    <property type="entry name" value="AMP-binding"/>
    <property type="match status" value="1"/>
</dbReference>
<keyword evidence="3" id="KW-0596">Phosphopantetheine</keyword>
<dbReference type="Gene3D" id="3.40.50.980">
    <property type="match status" value="2"/>
</dbReference>
<dbReference type="SUPFAM" id="SSF47336">
    <property type="entry name" value="ACP-like"/>
    <property type="match status" value="1"/>
</dbReference>
<dbReference type="InterPro" id="IPR020845">
    <property type="entry name" value="AMP-binding_CS"/>
</dbReference>
<evidence type="ECO:0000256" key="2">
    <source>
        <dbReference type="ARBA" id="ARBA00006432"/>
    </source>
</evidence>
<dbReference type="Pfam" id="PF00668">
    <property type="entry name" value="Condensation"/>
    <property type="match status" value="2"/>
</dbReference>
<dbReference type="NCBIfam" id="TIGR01720">
    <property type="entry name" value="NRPS-para261"/>
    <property type="match status" value="1"/>
</dbReference>
<dbReference type="InterPro" id="IPR010071">
    <property type="entry name" value="AA_adenyl_dom"/>
</dbReference>
<comment type="cofactor">
    <cofactor evidence="1">
        <name>pantetheine 4'-phosphate</name>
        <dbReference type="ChEBI" id="CHEBI:47942"/>
    </cofactor>
</comment>
<evidence type="ECO:0000313" key="7">
    <source>
        <dbReference type="EMBL" id="QUI21830.1"/>
    </source>
</evidence>
<dbReference type="SUPFAM" id="SSF52777">
    <property type="entry name" value="CoA-dependent acyltransferases"/>
    <property type="match status" value="4"/>
</dbReference>
<dbReference type="SUPFAM" id="SSF56801">
    <property type="entry name" value="Acetyl-CoA synthetase-like"/>
    <property type="match status" value="1"/>
</dbReference>
<dbReference type="PROSITE" id="PS00455">
    <property type="entry name" value="AMP_BINDING"/>
    <property type="match status" value="1"/>
</dbReference>
<dbReference type="EMBL" id="CP058649">
    <property type="protein sequence ID" value="QUI21830.1"/>
    <property type="molecule type" value="Genomic_DNA"/>
</dbReference>
<dbReference type="GO" id="GO:0008610">
    <property type="term" value="P:lipid biosynthetic process"/>
    <property type="evidence" value="ECO:0007669"/>
    <property type="project" value="UniProtKB-ARBA"/>
</dbReference>
<keyword evidence="8" id="KW-1185">Reference proteome</keyword>
<dbReference type="Gene3D" id="2.30.38.10">
    <property type="entry name" value="Luciferase, Domain 3"/>
    <property type="match status" value="1"/>
</dbReference>
<dbReference type="NCBIfam" id="TIGR01733">
    <property type="entry name" value="AA-adenyl-dom"/>
    <property type="match status" value="1"/>
</dbReference>
<dbReference type="FunFam" id="3.40.50.12780:FF:000012">
    <property type="entry name" value="Non-ribosomal peptide synthetase"/>
    <property type="match status" value="1"/>
</dbReference>
<dbReference type="RefSeq" id="WP_212697300.1">
    <property type="nucleotide sequence ID" value="NZ_CP058649.1"/>
</dbReference>
<evidence type="ECO:0000256" key="5">
    <source>
        <dbReference type="ARBA" id="ARBA00023194"/>
    </source>
</evidence>
<dbReference type="Gene3D" id="3.30.559.30">
    <property type="entry name" value="Nonribosomal peptide synthetase, condensation domain"/>
    <property type="match status" value="2"/>
</dbReference>
<dbReference type="Gene3D" id="1.10.1200.10">
    <property type="entry name" value="ACP-like"/>
    <property type="match status" value="1"/>
</dbReference>
<evidence type="ECO:0000256" key="3">
    <source>
        <dbReference type="ARBA" id="ARBA00022450"/>
    </source>
</evidence>
<evidence type="ECO:0000256" key="4">
    <source>
        <dbReference type="ARBA" id="ARBA00022553"/>
    </source>
</evidence>
<dbReference type="KEGG" id="vpy:HZI73_05750"/>
<reference evidence="7" key="1">
    <citation type="submission" date="2020-07" db="EMBL/GenBank/DDBJ databases">
        <title>Vallitalea pronyensis genome.</title>
        <authorList>
            <person name="Postec A."/>
        </authorList>
    </citation>
    <scope>NUCLEOTIDE SEQUENCE</scope>
    <source>
        <strain evidence="7">FatNI3</strain>
    </source>
</reference>
<dbReference type="InterPro" id="IPR009081">
    <property type="entry name" value="PP-bd_ACP"/>
</dbReference>
<dbReference type="Proteomes" id="UP000683246">
    <property type="component" value="Chromosome"/>
</dbReference>
<evidence type="ECO:0000256" key="1">
    <source>
        <dbReference type="ARBA" id="ARBA00001957"/>
    </source>
</evidence>
<keyword evidence="4" id="KW-0597">Phosphoprotein</keyword>
<dbReference type="PANTHER" id="PTHR45398">
    <property type="match status" value="1"/>
</dbReference>
<sequence>MNSIEANKHRLYPLTHPQKRIWYLEKIYPNTSLHNIGGTVCIHGKINFQLLHKAIHIFIQKNEGLRLKLIEKDGKVEQYIDDMEDYVWDFMDFSHSKDSLTAFNKWIQLEAGKPFELKNTRLFYFAFFKISENKGGYFVKFHHIIADGWSMMIMTNHIYDAYMKLIHTEPISHEVAYTYLDYIRKENQYFSTSRFMKNRLFWNKRFNVLPDTSLYTSSDTITGQRKTYTLDKNITTKIKDFTQKNGVSYNTLFATLYLIYLYKITGKKDLVIGIPVFNRSGKKEKKTFGMFTSTMPFRFVIDNNHSFYQVIAKANEELMACYYNQKYPYDLLLQDLELKKRGYDNLFNTCINYYNTKLQLEWNGCPIENVEFYNGNQVYSLQLIIREWTDSECLTLDFDYKTKDYTEKEIDTLYARLYDLLNQLFLKPHDAVSRHSMMPTSTKEKLLYAFNTTTRNYPKDKTIHQLFEEQVQKTPQNIAIIFQDNQLTYQLLNHKSNQLARYLLKKGVKKETIIGLLTTHSIESVIGILGILKAGGAYLPIDPTYPIERISYMLKDADSQILLTNTTRLSEDYYEGTIIDISNDHIYNEDTSNIESMSKSNQLAYVIYTSGSTGKPKGTMIEHQALLNYVWWTKRMYVSNEAEIFPLYSTLAFDLTVTSIFTPLITGNKIIVYKGNSNDNVHVLYRILKDNQATIMKLTPSHLSLLHNMELQHSSLRKFIVGGEALKVSLAKNIYESYNGNIEIWNEYGPTETVVGCMIHKYNDEKDTYSSVPIGRPIDNVQVYILDDNLHPVLEGEIGELYVSGDGVARGYINNTLLTRERFIQNPYVKHSRMYKTGDLARFIEGGHIEYVGRMDQQVKIRGHRVELGEIERYLETHMGVQEAVVHCMEDNNTKYLCAYIVIKNKTTMTQLKSFLREGLPDYMMPLYFIELDHIPLTHNGKVNKTLLPNPVVNDLVHVEHVAYRTKKEEILSHAIRKVLNMKELSIKQNFYHIGGDSIKAIQIASILNDKGYTIKVKDILSYPMIEDMALCIKKNNMFIDQKPSEGRIQHTPIISWFFEQKLKNSNHYVQSILLELKQDVDSKQVEMMFNKIVYHHDALRINVDATTKALFYNHQYLEQHHHLQVYDLVGLSTNEQRNYMIRVAEDLKMSFNIYKGILIKACMFKRGQHSGRLLIMAHHLVIDGVSWRIIIDDMNRMMEQIQKNQKTVLPSKTQSYQSWAKRLEEYGQTVTYEEIKYWHTVRGKHVSVQWVNDSEYIEDNMGTLSAQLSVEDTTCLLFQTKKAYNTTPKELLITALVRTIKHVTKHEDIVIELEGHGREDIFDNINVTRTVGWFTSLYPFYIRLKSDDLPKQIKHVKEKVRAIPNKGMGFGVLQYITKHLKEDPKEVIRFNFMGSFMEESMGTHVELVSNQFHWGSRHTNPLTCLMDITCYMIRDKLDIVFSYNRHKIKDRVMGEFVSQYKANIETIIAHCCTRKVIEFTPSDFDTVELSQDELDNMFT</sequence>
<protein>
    <submittedName>
        <fullName evidence="7">Amino acid adenylation domain-containing protein</fullName>
    </submittedName>
</protein>
<dbReference type="Gene3D" id="3.30.300.30">
    <property type="match status" value="1"/>
</dbReference>
<dbReference type="InterPro" id="IPR023213">
    <property type="entry name" value="CAT-like_dom_sf"/>
</dbReference>
<dbReference type="InterPro" id="IPR045851">
    <property type="entry name" value="AMP-bd_C_sf"/>
</dbReference>
<evidence type="ECO:0000313" key="8">
    <source>
        <dbReference type="Proteomes" id="UP000683246"/>
    </source>
</evidence>
<gene>
    <name evidence="7" type="ORF">HZI73_05750</name>
</gene>
<dbReference type="PROSITE" id="PS00012">
    <property type="entry name" value="PHOSPHOPANTETHEINE"/>
    <property type="match status" value="1"/>
</dbReference>
<accession>A0A8J8MHN5</accession>
<proteinExistence type="inferred from homology"/>
<dbReference type="Pfam" id="PF00550">
    <property type="entry name" value="PP-binding"/>
    <property type="match status" value="1"/>
</dbReference>
<dbReference type="Gene3D" id="3.30.559.10">
    <property type="entry name" value="Chloramphenicol acetyltransferase-like domain"/>
    <property type="match status" value="2"/>
</dbReference>
<dbReference type="InterPro" id="IPR001242">
    <property type="entry name" value="Condensation_dom"/>
</dbReference>
<dbReference type="InterPro" id="IPR000873">
    <property type="entry name" value="AMP-dep_synth/lig_dom"/>
</dbReference>
<dbReference type="InterPro" id="IPR006162">
    <property type="entry name" value="Ppantetheine_attach_site"/>
</dbReference>
<name>A0A8J8MHN5_9FIRM</name>
<organism evidence="7 8">
    <name type="scientific">Vallitalea pronyensis</name>
    <dbReference type="NCBI Taxonomy" id="1348613"/>
    <lineage>
        <taxon>Bacteria</taxon>
        <taxon>Bacillati</taxon>
        <taxon>Bacillota</taxon>
        <taxon>Clostridia</taxon>
        <taxon>Lachnospirales</taxon>
        <taxon>Vallitaleaceae</taxon>
        <taxon>Vallitalea</taxon>
    </lineage>
</organism>
<evidence type="ECO:0000259" key="6">
    <source>
        <dbReference type="PROSITE" id="PS50075"/>
    </source>
</evidence>
<dbReference type="InterPro" id="IPR010060">
    <property type="entry name" value="NRPS_synth"/>
</dbReference>
<keyword evidence="5" id="KW-0045">Antibiotic biosynthesis</keyword>
<feature type="domain" description="Carrier" evidence="6">
    <location>
        <begin position="963"/>
        <end position="1037"/>
    </location>
</feature>
<dbReference type="Pfam" id="PF13193">
    <property type="entry name" value="AMP-binding_C"/>
    <property type="match status" value="1"/>
</dbReference>
<dbReference type="GO" id="GO:0003824">
    <property type="term" value="F:catalytic activity"/>
    <property type="evidence" value="ECO:0007669"/>
    <property type="project" value="InterPro"/>
</dbReference>
<dbReference type="InterPro" id="IPR036736">
    <property type="entry name" value="ACP-like_sf"/>
</dbReference>
<dbReference type="InterPro" id="IPR025110">
    <property type="entry name" value="AMP-bd_C"/>
</dbReference>
<comment type="similarity">
    <text evidence="2">Belongs to the ATP-dependent AMP-binding enzyme family.</text>
</comment>
<dbReference type="GO" id="GO:0017000">
    <property type="term" value="P:antibiotic biosynthetic process"/>
    <property type="evidence" value="ECO:0007669"/>
    <property type="project" value="UniProtKB-KW"/>
</dbReference>
<dbReference type="PROSITE" id="PS50075">
    <property type="entry name" value="CARRIER"/>
    <property type="match status" value="1"/>
</dbReference>